<evidence type="ECO:0000313" key="14">
    <source>
        <dbReference type="EMBL" id="KAF0852457.1"/>
    </source>
</evidence>
<dbReference type="InterPro" id="IPR036286">
    <property type="entry name" value="LexA/Signal_pep-like_sf"/>
</dbReference>
<feature type="active site" evidence="11">
    <location>
        <position position="102"/>
    </location>
</feature>
<dbReference type="GO" id="GO:0006627">
    <property type="term" value="P:protein processing involved in protein targeting to mitochondrion"/>
    <property type="evidence" value="ECO:0007669"/>
    <property type="project" value="InterPro"/>
</dbReference>
<evidence type="ECO:0000256" key="1">
    <source>
        <dbReference type="ARBA" id="ARBA00004434"/>
    </source>
</evidence>
<dbReference type="GO" id="GO:0004252">
    <property type="term" value="F:serine-type endopeptidase activity"/>
    <property type="evidence" value="ECO:0007669"/>
    <property type="project" value="InterPro"/>
</dbReference>
<proteinExistence type="inferred from homology"/>
<evidence type="ECO:0000256" key="2">
    <source>
        <dbReference type="ARBA" id="ARBA00007066"/>
    </source>
</evidence>
<feature type="active site" evidence="11">
    <location>
        <position position="49"/>
    </location>
</feature>
<evidence type="ECO:0000256" key="11">
    <source>
        <dbReference type="PIRSR" id="PIRSR600223-1"/>
    </source>
</evidence>
<dbReference type="InterPro" id="IPR000223">
    <property type="entry name" value="Pept_S26A_signal_pept_1"/>
</dbReference>
<dbReference type="GO" id="GO:0042720">
    <property type="term" value="C:mitochondrial inner membrane peptidase complex"/>
    <property type="evidence" value="ECO:0007669"/>
    <property type="project" value="InterPro"/>
</dbReference>
<evidence type="ECO:0000256" key="8">
    <source>
        <dbReference type="ARBA" id="ARBA00022989"/>
    </source>
</evidence>
<evidence type="ECO:0000256" key="10">
    <source>
        <dbReference type="ARBA" id="ARBA00023136"/>
    </source>
</evidence>
<evidence type="ECO:0000256" key="3">
    <source>
        <dbReference type="ARBA" id="ARBA00013650"/>
    </source>
</evidence>
<dbReference type="Pfam" id="PF10502">
    <property type="entry name" value="Peptidase_S26"/>
    <property type="match status" value="2"/>
</dbReference>
<comment type="caution">
    <text evidence="14">The sequence shown here is derived from an EMBL/GenBank/DDBJ whole genome shotgun (WGS) entry which is preliminary data.</text>
</comment>
<keyword evidence="4" id="KW-0645">Protease</keyword>
<keyword evidence="7" id="KW-0378">Hydrolase</keyword>
<name>A0A8K0AGG2_ANDGO</name>
<comment type="subcellular location">
    <subcellularLocation>
        <location evidence="1">Mitochondrion inner membrane</location>
        <topology evidence="1">Single-pass membrane protein</topology>
    </subcellularLocation>
</comment>
<evidence type="ECO:0000256" key="12">
    <source>
        <dbReference type="SAM" id="MobiDB-lite"/>
    </source>
</evidence>
<dbReference type="PANTHER" id="PTHR46041">
    <property type="entry name" value="MITOCHONDRIAL INNER MEMBRANE PROTEASE SUBUNIT 2"/>
    <property type="match status" value="1"/>
</dbReference>
<evidence type="ECO:0000313" key="15">
    <source>
        <dbReference type="Proteomes" id="UP000799049"/>
    </source>
</evidence>
<evidence type="ECO:0000256" key="9">
    <source>
        <dbReference type="ARBA" id="ARBA00023128"/>
    </source>
</evidence>
<keyword evidence="9" id="KW-0496">Mitochondrion</keyword>
<protein>
    <recommendedName>
        <fullName evidence="3">Mitochondrial inner membrane protease subunit 2</fullName>
    </recommendedName>
</protein>
<keyword evidence="8" id="KW-1133">Transmembrane helix</keyword>
<evidence type="ECO:0000256" key="7">
    <source>
        <dbReference type="ARBA" id="ARBA00022801"/>
    </source>
</evidence>
<dbReference type="PRINTS" id="PR00727">
    <property type="entry name" value="LEADERPTASE"/>
</dbReference>
<dbReference type="EMBL" id="VRVR01000035">
    <property type="protein sequence ID" value="KAF0852457.1"/>
    <property type="molecule type" value="Genomic_DNA"/>
</dbReference>
<reference evidence="14" key="1">
    <citation type="submission" date="2019-09" db="EMBL/GenBank/DDBJ databases">
        <title>The Mitochondrial Proteome of the Jakobid, Andalucia godoyi, a Protist With the Most Gene-Rich and Bacteria-Like Mitochondrial Genome.</title>
        <authorList>
            <person name="Gray M.W."/>
            <person name="Burger G."/>
            <person name="Derelle R."/>
            <person name="Klimes V."/>
            <person name="Leger M."/>
            <person name="Sarrasin M."/>
            <person name="Vlcek C."/>
            <person name="Roger A.J."/>
            <person name="Elias M."/>
            <person name="Lang B.F."/>
        </authorList>
    </citation>
    <scope>NUCLEOTIDE SEQUENCE</scope>
    <source>
        <strain evidence="14">And28</strain>
    </source>
</reference>
<dbReference type="FunFam" id="2.10.109.10:FF:000005">
    <property type="entry name" value="Mitochondrial inner membrane protease subunit"/>
    <property type="match status" value="1"/>
</dbReference>
<comment type="similarity">
    <text evidence="2">Belongs to the peptidase S26 family. IMP2 subfamily.</text>
</comment>
<evidence type="ECO:0000259" key="13">
    <source>
        <dbReference type="Pfam" id="PF10502"/>
    </source>
</evidence>
<dbReference type="GO" id="GO:0006465">
    <property type="term" value="P:signal peptide processing"/>
    <property type="evidence" value="ECO:0007669"/>
    <property type="project" value="InterPro"/>
</dbReference>
<dbReference type="InterPro" id="IPR037730">
    <property type="entry name" value="IMP2"/>
</dbReference>
<sequence length="193" mass="21220">MSSSRNVAAKSALSLRALGRMAIEFAAVSCVYVAVTENIVGVGDIKGASMQPTLNPPPAHPDESPTRDYVLIDKLSLRMRDVQRGEVVMVRSPLERNRWLVKRVLAVPGDLVKPVNNPNRYFRIPKGHCWIEGDNVVNSQDSNDYGPVSMSLVEGVVKRIVWPPSRIGPIPEHQIQEGRVSIPDTPAESFGES</sequence>
<evidence type="ECO:0000256" key="4">
    <source>
        <dbReference type="ARBA" id="ARBA00022670"/>
    </source>
</evidence>
<feature type="region of interest" description="Disordered" evidence="12">
    <location>
        <begin position="173"/>
        <end position="193"/>
    </location>
</feature>
<dbReference type="Proteomes" id="UP000799049">
    <property type="component" value="Unassembled WGS sequence"/>
</dbReference>
<keyword evidence="5" id="KW-0812">Transmembrane</keyword>
<dbReference type="CDD" id="cd06530">
    <property type="entry name" value="S26_SPase_I"/>
    <property type="match status" value="1"/>
</dbReference>
<dbReference type="AlphaFoldDB" id="A0A8K0AGG2"/>
<evidence type="ECO:0000256" key="6">
    <source>
        <dbReference type="ARBA" id="ARBA00022792"/>
    </source>
</evidence>
<evidence type="ECO:0000256" key="5">
    <source>
        <dbReference type="ARBA" id="ARBA00022692"/>
    </source>
</evidence>
<accession>A0A8K0AGG2</accession>
<keyword evidence="6" id="KW-0999">Mitochondrion inner membrane</keyword>
<dbReference type="Gene3D" id="2.10.109.10">
    <property type="entry name" value="Umud Fragment, subunit A"/>
    <property type="match status" value="1"/>
</dbReference>
<feature type="domain" description="Peptidase S26" evidence="13">
    <location>
        <begin position="122"/>
        <end position="162"/>
    </location>
</feature>
<dbReference type="PANTHER" id="PTHR46041:SF2">
    <property type="entry name" value="MITOCHONDRIAL INNER MEMBRANE PROTEASE SUBUNIT 2"/>
    <property type="match status" value="1"/>
</dbReference>
<dbReference type="InterPro" id="IPR019533">
    <property type="entry name" value="Peptidase_S26"/>
</dbReference>
<dbReference type="OrthoDB" id="9996127at2759"/>
<keyword evidence="10" id="KW-0472">Membrane</keyword>
<dbReference type="SUPFAM" id="SSF51306">
    <property type="entry name" value="LexA/Signal peptidase"/>
    <property type="match status" value="1"/>
</dbReference>
<gene>
    <name evidence="14" type="ORF">ANDGO_00003</name>
</gene>
<feature type="domain" description="Peptidase S26" evidence="13">
    <location>
        <begin position="25"/>
        <end position="113"/>
    </location>
</feature>
<organism evidence="14 15">
    <name type="scientific">Andalucia godoyi</name>
    <name type="common">Flagellate</name>
    <dbReference type="NCBI Taxonomy" id="505711"/>
    <lineage>
        <taxon>Eukaryota</taxon>
        <taxon>Discoba</taxon>
        <taxon>Jakobida</taxon>
        <taxon>Andalucina</taxon>
        <taxon>Andaluciidae</taxon>
        <taxon>Andalucia</taxon>
    </lineage>
</organism>
<keyword evidence="15" id="KW-1185">Reference proteome</keyword>